<feature type="compositionally biased region" description="Basic and acidic residues" evidence="6">
    <location>
        <begin position="280"/>
        <end position="303"/>
    </location>
</feature>
<evidence type="ECO:0000256" key="3">
    <source>
        <dbReference type="ARBA" id="ARBA00022517"/>
    </source>
</evidence>
<feature type="compositionally biased region" description="Basic and acidic residues" evidence="6">
    <location>
        <begin position="223"/>
        <end position="240"/>
    </location>
</feature>
<reference evidence="8" key="2">
    <citation type="submission" date="2009-11" db="EMBL/GenBank/DDBJ databases">
        <title>The Genome Sequence of Allomyces macrogynus strain ATCC 38327.</title>
        <authorList>
            <consortium name="The Broad Institute Genome Sequencing Platform"/>
            <person name="Russ C."/>
            <person name="Cuomo C."/>
            <person name="Shea T."/>
            <person name="Young S.K."/>
            <person name="Zeng Q."/>
            <person name="Koehrsen M."/>
            <person name="Haas B."/>
            <person name="Borodovsky M."/>
            <person name="Guigo R."/>
            <person name="Alvarado L."/>
            <person name="Berlin A."/>
            <person name="Borenstein D."/>
            <person name="Chen Z."/>
            <person name="Engels R."/>
            <person name="Freedman E."/>
            <person name="Gellesch M."/>
            <person name="Goldberg J."/>
            <person name="Griggs A."/>
            <person name="Gujja S."/>
            <person name="Heiman D."/>
            <person name="Hepburn T."/>
            <person name="Howarth C."/>
            <person name="Jen D."/>
            <person name="Larson L."/>
            <person name="Lewis B."/>
            <person name="Mehta T."/>
            <person name="Park D."/>
            <person name="Pearson M."/>
            <person name="Roberts A."/>
            <person name="Saif S."/>
            <person name="Shenoy N."/>
            <person name="Sisk P."/>
            <person name="Stolte C."/>
            <person name="Sykes S."/>
            <person name="Walk T."/>
            <person name="White J."/>
            <person name="Yandava C."/>
            <person name="Burger G."/>
            <person name="Gray M.W."/>
            <person name="Holland P.W.H."/>
            <person name="King N."/>
            <person name="Lang F.B.F."/>
            <person name="Roger A.J."/>
            <person name="Ruiz-Trillo I."/>
            <person name="Lander E."/>
            <person name="Nusbaum C."/>
        </authorList>
    </citation>
    <scope>NUCLEOTIDE SEQUENCE [LARGE SCALE GENOMIC DNA]</scope>
    <source>
        <strain evidence="8">ATCC 38327</strain>
    </source>
</reference>
<dbReference type="EMBL" id="GG745329">
    <property type="protein sequence ID" value="KNE55642.1"/>
    <property type="molecule type" value="Genomic_DNA"/>
</dbReference>
<dbReference type="GO" id="GO:0000027">
    <property type="term" value="P:ribosomal large subunit assembly"/>
    <property type="evidence" value="ECO:0007669"/>
    <property type="project" value="UniProtKB-UniRule"/>
</dbReference>
<evidence type="ECO:0000256" key="1">
    <source>
        <dbReference type="ARBA" id="ARBA00008838"/>
    </source>
</evidence>
<dbReference type="GO" id="GO:0005730">
    <property type="term" value="C:nucleolus"/>
    <property type="evidence" value="ECO:0007669"/>
    <property type="project" value="UniProtKB-SubCell"/>
</dbReference>
<comment type="subcellular location">
    <subcellularLocation>
        <location evidence="5">Nucleus</location>
        <location evidence="5">Nucleolus</location>
    </subcellularLocation>
    <subcellularLocation>
        <location evidence="5">Nucleus</location>
        <location evidence="5">Nucleoplasm</location>
    </subcellularLocation>
</comment>
<dbReference type="GO" id="GO:0005654">
    <property type="term" value="C:nucleoplasm"/>
    <property type="evidence" value="ECO:0007669"/>
    <property type="project" value="UniProtKB-SubCell"/>
</dbReference>
<evidence type="ECO:0000313" key="7">
    <source>
        <dbReference type="EMBL" id="KNE55642.1"/>
    </source>
</evidence>
<name>A0A0L0RZ07_ALLM3</name>
<comment type="similarity">
    <text evidence="1 5">Belongs to the NOP53 family.</text>
</comment>
<accession>A0A0L0RZ07</accession>
<organism evidence="7 8">
    <name type="scientific">Allomyces macrogynus (strain ATCC 38327)</name>
    <name type="common">Allomyces javanicus var. macrogynus</name>
    <dbReference type="NCBI Taxonomy" id="578462"/>
    <lineage>
        <taxon>Eukaryota</taxon>
        <taxon>Fungi</taxon>
        <taxon>Fungi incertae sedis</taxon>
        <taxon>Blastocladiomycota</taxon>
        <taxon>Blastocladiomycetes</taxon>
        <taxon>Blastocladiales</taxon>
        <taxon>Blastocladiaceae</taxon>
        <taxon>Allomyces</taxon>
    </lineage>
</organism>
<dbReference type="GO" id="GO:0006364">
    <property type="term" value="P:rRNA processing"/>
    <property type="evidence" value="ECO:0007669"/>
    <property type="project" value="TreeGrafter"/>
</dbReference>
<feature type="compositionally biased region" description="Acidic residues" evidence="6">
    <location>
        <begin position="255"/>
        <end position="270"/>
    </location>
</feature>
<dbReference type="OMA" id="TEKWTHK"/>
<evidence type="ECO:0000313" key="8">
    <source>
        <dbReference type="Proteomes" id="UP000054350"/>
    </source>
</evidence>
<feature type="region of interest" description="Disordered" evidence="6">
    <location>
        <begin position="151"/>
        <end position="175"/>
    </location>
</feature>
<dbReference type="OrthoDB" id="5072at2759"/>
<evidence type="ECO:0000256" key="5">
    <source>
        <dbReference type="PIRNR" id="PIRNR017302"/>
    </source>
</evidence>
<proteinExistence type="inferred from homology"/>
<dbReference type="InterPro" id="IPR011687">
    <property type="entry name" value="Nop53/GLTSCR2"/>
</dbReference>
<evidence type="ECO:0000256" key="4">
    <source>
        <dbReference type="ARBA" id="ARBA00023242"/>
    </source>
</evidence>
<feature type="region of interest" description="Disordered" evidence="6">
    <location>
        <begin position="223"/>
        <end position="303"/>
    </location>
</feature>
<gene>
    <name evidence="7" type="ORF">AMAG_01528</name>
</gene>
<dbReference type="PIRSF" id="PIRSF017302">
    <property type="entry name" value="Gltscr2"/>
    <property type="match status" value="1"/>
</dbReference>
<keyword evidence="3 5" id="KW-0690">Ribosome biogenesis</keyword>
<dbReference type="STRING" id="578462.A0A0L0RZ07"/>
<dbReference type="AlphaFoldDB" id="A0A0L0RZ07"/>
<feature type="compositionally biased region" description="Basic and acidic residues" evidence="6">
    <location>
        <begin position="105"/>
        <end position="117"/>
    </location>
</feature>
<feature type="compositionally biased region" description="Basic residues" evidence="6">
    <location>
        <begin position="20"/>
        <end position="29"/>
    </location>
</feature>
<dbReference type="GO" id="GO:0008097">
    <property type="term" value="F:5S rRNA binding"/>
    <property type="evidence" value="ECO:0007669"/>
    <property type="project" value="TreeGrafter"/>
</dbReference>
<feature type="region of interest" description="Disordered" evidence="6">
    <location>
        <begin position="95"/>
        <end position="119"/>
    </location>
</feature>
<comment type="function">
    <text evidence="5">May play a role in ribosome biogenesis.</text>
</comment>
<protein>
    <recommendedName>
        <fullName evidence="2 5">Ribosome biogenesis protein NOP53</fullName>
    </recommendedName>
</protein>
<dbReference type="VEuPathDB" id="FungiDB:AMAG_01528"/>
<evidence type="ECO:0000256" key="6">
    <source>
        <dbReference type="SAM" id="MobiDB-lite"/>
    </source>
</evidence>
<keyword evidence="4 5" id="KW-0539">Nucleus</keyword>
<dbReference type="Pfam" id="PF07767">
    <property type="entry name" value="Nop53"/>
    <property type="match status" value="1"/>
</dbReference>
<keyword evidence="8" id="KW-1185">Reference proteome</keyword>
<dbReference type="Proteomes" id="UP000054350">
    <property type="component" value="Unassembled WGS sequence"/>
</dbReference>
<feature type="region of interest" description="Disordered" evidence="6">
    <location>
        <begin position="1"/>
        <end position="29"/>
    </location>
</feature>
<dbReference type="PANTHER" id="PTHR14211">
    <property type="entry name" value="GLIOMA SUPPRESSOR CANDIDATE REGION GENE 2"/>
    <property type="match status" value="1"/>
</dbReference>
<dbReference type="PANTHER" id="PTHR14211:SF7">
    <property type="entry name" value="RIBOSOME BIOGENESIS PROTEIN NOP53"/>
    <property type="match status" value="1"/>
</dbReference>
<evidence type="ECO:0000256" key="2">
    <source>
        <dbReference type="ARBA" id="ARBA00018339"/>
    </source>
</evidence>
<reference evidence="7 8" key="1">
    <citation type="submission" date="2009-11" db="EMBL/GenBank/DDBJ databases">
        <title>Annotation of Allomyces macrogynus ATCC 38327.</title>
        <authorList>
            <consortium name="The Broad Institute Genome Sequencing Platform"/>
            <person name="Russ C."/>
            <person name="Cuomo C."/>
            <person name="Burger G."/>
            <person name="Gray M.W."/>
            <person name="Holland P.W.H."/>
            <person name="King N."/>
            <person name="Lang F.B.F."/>
            <person name="Roger A.J."/>
            <person name="Ruiz-Trillo I."/>
            <person name="Young S.K."/>
            <person name="Zeng Q."/>
            <person name="Gargeya S."/>
            <person name="Fitzgerald M."/>
            <person name="Haas B."/>
            <person name="Abouelleil A."/>
            <person name="Alvarado L."/>
            <person name="Arachchi H.M."/>
            <person name="Berlin A."/>
            <person name="Chapman S.B."/>
            <person name="Gearin G."/>
            <person name="Goldberg J."/>
            <person name="Griggs A."/>
            <person name="Gujja S."/>
            <person name="Hansen M."/>
            <person name="Heiman D."/>
            <person name="Howarth C."/>
            <person name="Larimer J."/>
            <person name="Lui A."/>
            <person name="MacDonald P.J.P."/>
            <person name="McCowen C."/>
            <person name="Montmayeur A."/>
            <person name="Murphy C."/>
            <person name="Neiman D."/>
            <person name="Pearson M."/>
            <person name="Priest M."/>
            <person name="Roberts A."/>
            <person name="Saif S."/>
            <person name="Shea T."/>
            <person name="Sisk P."/>
            <person name="Stolte C."/>
            <person name="Sykes S."/>
            <person name="Wortman J."/>
            <person name="Nusbaum C."/>
            <person name="Birren B."/>
        </authorList>
    </citation>
    <scope>NUCLEOTIDE SEQUENCE [LARGE SCALE GENOMIC DNA]</scope>
    <source>
        <strain evidence="7 8">ATCC 38327</strain>
    </source>
</reference>
<sequence>MKTIAPPSAKTAPVAPRTKQASRKGKKAWRRNVDITGEEEVMDDIREQERLGLGRVEDKTDDALFETDTKGDDQIRKTEFNNKKLRIDEILTPKSGIPALTSRPRKTEPTKPKRDFSLAEQARIAKAGTGLHATKKQKKDATTAVYDVWAEPPSAPAPEDEPWAEQYTTPKVPETLRKKPKAVTVLPAVVPAPAGASYNPRFEDHQQLLRAAIAEEEKRIEQLRKLNEKSPEKKSRHEIFQESGMALDAPSPSAADDDESEDESDDEEEAFAPAPTRKLTKTERNRQQRRKEQEAQAAAKRREKELIKSMARLDALMAELELLKDEHEVKVSRKRKAREEKELGVQRLSKFKFEKPSMASDVQLTEDLPDSLLHLKPEGNVMKDRFLSLQQRNIIEHRQRSTQSRKYAQKVYEKRDYKEFQ</sequence>
<dbReference type="eggNOG" id="KOG2823">
    <property type="taxonomic scope" value="Eukaryota"/>
</dbReference>